<evidence type="ECO:0000313" key="2">
    <source>
        <dbReference type="EMBL" id="KIJ11518.1"/>
    </source>
</evidence>
<keyword evidence="3" id="KW-1185">Reference proteome</keyword>
<feature type="region of interest" description="Disordered" evidence="1">
    <location>
        <begin position="24"/>
        <end position="69"/>
    </location>
</feature>
<reference evidence="3" key="2">
    <citation type="submission" date="2015-01" db="EMBL/GenBank/DDBJ databases">
        <title>Evolutionary Origins and Diversification of the Mycorrhizal Mutualists.</title>
        <authorList>
            <consortium name="DOE Joint Genome Institute"/>
            <consortium name="Mycorrhizal Genomics Consortium"/>
            <person name="Kohler A."/>
            <person name="Kuo A."/>
            <person name="Nagy L.G."/>
            <person name="Floudas D."/>
            <person name="Copeland A."/>
            <person name="Barry K.W."/>
            <person name="Cichocki N."/>
            <person name="Veneault-Fourrey C."/>
            <person name="LaButti K."/>
            <person name="Lindquist E.A."/>
            <person name="Lipzen A."/>
            <person name="Lundell T."/>
            <person name="Morin E."/>
            <person name="Murat C."/>
            <person name="Riley R."/>
            <person name="Ohm R."/>
            <person name="Sun H."/>
            <person name="Tunlid A."/>
            <person name="Henrissat B."/>
            <person name="Grigoriev I.V."/>
            <person name="Hibbett D.S."/>
            <person name="Martin F."/>
        </authorList>
    </citation>
    <scope>NUCLEOTIDE SEQUENCE [LARGE SCALE GENOMIC DNA]</scope>
    <source>
        <strain evidence="3">ATCC 200175</strain>
    </source>
</reference>
<dbReference type="Proteomes" id="UP000053647">
    <property type="component" value="Unassembled WGS sequence"/>
</dbReference>
<dbReference type="EMBL" id="KN819378">
    <property type="protein sequence ID" value="KIJ11518.1"/>
    <property type="molecule type" value="Genomic_DNA"/>
</dbReference>
<sequence length="69" mass="7260">MPIPLKTNPKFLWGVAGSIFTHDQVNPTSARPPPAGSSVCASSTTGMSTRKLWPLGQSHADDGSVRAKL</sequence>
<evidence type="ECO:0000313" key="3">
    <source>
        <dbReference type="Proteomes" id="UP000053647"/>
    </source>
</evidence>
<feature type="compositionally biased region" description="Polar residues" evidence="1">
    <location>
        <begin position="39"/>
        <end position="48"/>
    </location>
</feature>
<reference evidence="2 3" key="1">
    <citation type="submission" date="2014-06" db="EMBL/GenBank/DDBJ databases">
        <authorList>
            <consortium name="DOE Joint Genome Institute"/>
            <person name="Kuo A."/>
            <person name="Kohler A."/>
            <person name="Nagy L.G."/>
            <person name="Floudas D."/>
            <person name="Copeland A."/>
            <person name="Barry K.W."/>
            <person name="Cichocki N."/>
            <person name="Veneault-Fourrey C."/>
            <person name="LaButti K."/>
            <person name="Lindquist E.A."/>
            <person name="Lipzen A."/>
            <person name="Lundell T."/>
            <person name="Morin E."/>
            <person name="Murat C."/>
            <person name="Sun H."/>
            <person name="Tunlid A."/>
            <person name="Henrissat B."/>
            <person name="Grigoriev I.V."/>
            <person name="Hibbett D.S."/>
            <person name="Martin F."/>
            <person name="Nordberg H.P."/>
            <person name="Cantor M.N."/>
            <person name="Hua S.X."/>
        </authorList>
    </citation>
    <scope>NUCLEOTIDE SEQUENCE [LARGE SCALE GENOMIC DNA]</scope>
    <source>
        <strain evidence="2 3">ATCC 200175</strain>
    </source>
</reference>
<evidence type="ECO:0000256" key="1">
    <source>
        <dbReference type="SAM" id="MobiDB-lite"/>
    </source>
</evidence>
<organism evidence="2 3">
    <name type="scientific">Paxillus involutus ATCC 200175</name>
    <dbReference type="NCBI Taxonomy" id="664439"/>
    <lineage>
        <taxon>Eukaryota</taxon>
        <taxon>Fungi</taxon>
        <taxon>Dikarya</taxon>
        <taxon>Basidiomycota</taxon>
        <taxon>Agaricomycotina</taxon>
        <taxon>Agaricomycetes</taxon>
        <taxon>Agaricomycetidae</taxon>
        <taxon>Boletales</taxon>
        <taxon>Paxilineae</taxon>
        <taxon>Paxillaceae</taxon>
        <taxon>Paxillus</taxon>
    </lineage>
</organism>
<gene>
    <name evidence="2" type="ORF">PAXINDRAFT_171761</name>
</gene>
<name>A0A0C9TLI8_PAXIN</name>
<protein>
    <submittedName>
        <fullName evidence="2">Uncharacterized protein</fullName>
    </submittedName>
</protein>
<dbReference type="AlphaFoldDB" id="A0A0C9TLI8"/>
<proteinExistence type="predicted"/>
<dbReference type="HOGENOM" id="CLU_2776657_0_0_1"/>
<feature type="compositionally biased region" description="Basic and acidic residues" evidence="1">
    <location>
        <begin position="59"/>
        <end position="69"/>
    </location>
</feature>
<accession>A0A0C9TLI8</accession>